<dbReference type="GO" id="GO:0003682">
    <property type="term" value="F:chromatin binding"/>
    <property type="evidence" value="ECO:0007669"/>
    <property type="project" value="InterPro"/>
</dbReference>
<keyword evidence="4 9" id="KW-1133">Transmembrane helix</keyword>
<evidence type="ECO:0000256" key="2">
    <source>
        <dbReference type="ARBA" id="ARBA00022553"/>
    </source>
</evidence>
<protein>
    <recommendedName>
        <fullName evidence="14">LEM-like domain-containing protein</fullName>
    </recommendedName>
</protein>
<evidence type="ECO:0000256" key="7">
    <source>
        <dbReference type="SAM" id="Coils"/>
    </source>
</evidence>
<keyword evidence="6" id="KW-0539">Nucleus</keyword>
<keyword evidence="3 9" id="KW-0812">Transmembrane</keyword>
<dbReference type="Gene3D" id="1.10.10.1180">
    <property type="entry name" value="MAN1, winged-helix domain"/>
    <property type="match status" value="1"/>
</dbReference>
<evidence type="ECO:0000256" key="3">
    <source>
        <dbReference type="ARBA" id="ARBA00022692"/>
    </source>
</evidence>
<feature type="domain" description="Man1/Src1-like C-terminal" evidence="10">
    <location>
        <begin position="369"/>
        <end position="769"/>
    </location>
</feature>
<feature type="region of interest" description="Disordered" evidence="8">
    <location>
        <begin position="774"/>
        <end position="796"/>
    </location>
</feature>
<dbReference type="GO" id="GO:0005637">
    <property type="term" value="C:nuclear inner membrane"/>
    <property type="evidence" value="ECO:0007669"/>
    <property type="project" value="UniProtKB-SubCell"/>
</dbReference>
<evidence type="ECO:0000256" key="5">
    <source>
        <dbReference type="ARBA" id="ARBA00023136"/>
    </source>
</evidence>
<evidence type="ECO:0000256" key="8">
    <source>
        <dbReference type="SAM" id="MobiDB-lite"/>
    </source>
</evidence>
<comment type="caution">
    <text evidence="12">The sequence shown here is derived from an EMBL/GenBank/DDBJ whole genome shotgun (WGS) entry which is preliminary data.</text>
</comment>
<comment type="subcellular location">
    <subcellularLocation>
        <location evidence="1">Nucleus inner membrane</location>
    </subcellularLocation>
</comment>
<dbReference type="CDD" id="cd12935">
    <property type="entry name" value="LEM_like"/>
    <property type="match status" value="1"/>
</dbReference>
<evidence type="ECO:0008006" key="14">
    <source>
        <dbReference type="Google" id="ProtNLM"/>
    </source>
</evidence>
<gene>
    <name evidence="12" type="ORF">P691DRAFT_808908</name>
</gene>
<dbReference type="InterPro" id="IPR041885">
    <property type="entry name" value="MAN1_winged_helix_dom"/>
</dbReference>
<evidence type="ECO:0000256" key="1">
    <source>
        <dbReference type="ARBA" id="ARBA00004540"/>
    </source>
</evidence>
<evidence type="ECO:0000259" key="11">
    <source>
        <dbReference type="Pfam" id="PF12949"/>
    </source>
</evidence>
<reference evidence="12" key="1">
    <citation type="submission" date="2020-11" db="EMBL/GenBank/DDBJ databases">
        <authorList>
            <consortium name="DOE Joint Genome Institute"/>
            <person name="Ahrendt S."/>
            <person name="Riley R."/>
            <person name="Andreopoulos W."/>
            <person name="Labutti K."/>
            <person name="Pangilinan J."/>
            <person name="Ruiz-Duenas F.J."/>
            <person name="Barrasa J.M."/>
            <person name="Sanchez-Garcia M."/>
            <person name="Camarero S."/>
            <person name="Miyauchi S."/>
            <person name="Serrano A."/>
            <person name="Linde D."/>
            <person name="Babiker R."/>
            <person name="Drula E."/>
            <person name="Ayuso-Fernandez I."/>
            <person name="Pacheco R."/>
            <person name="Padilla G."/>
            <person name="Ferreira P."/>
            <person name="Barriuso J."/>
            <person name="Kellner H."/>
            <person name="Castanera R."/>
            <person name="Alfaro M."/>
            <person name="Ramirez L."/>
            <person name="Pisabarro A.G."/>
            <person name="Kuo A."/>
            <person name="Tritt A."/>
            <person name="Lipzen A."/>
            <person name="He G."/>
            <person name="Yan M."/>
            <person name="Ng V."/>
            <person name="Cullen D."/>
            <person name="Martin F."/>
            <person name="Rosso M.-N."/>
            <person name="Henrissat B."/>
            <person name="Hibbett D."/>
            <person name="Martinez A.T."/>
            <person name="Grigoriev I.V."/>
        </authorList>
    </citation>
    <scope>NUCLEOTIDE SEQUENCE</scope>
    <source>
        <strain evidence="12">MF-IS2</strain>
    </source>
</reference>
<evidence type="ECO:0000256" key="6">
    <source>
        <dbReference type="ARBA" id="ARBA00023242"/>
    </source>
</evidence>
<organism evidence="12 13">
    <name type="scientific">Macrolepiota fuliginosa MF-IS2</name>
    <dbReference type="NCBI Taxonomy" id="1400762"/>
    <lineage>
        <taxon>Eukaryota</taxon>
        <taxon>Fungi</taxon>
        <taxon>Dikarya</taxon>
        <taxon>Basidiomycota</taxon>
        <taxon>Agaricomycotina</taxon>
        <taxon>Agaricomycetes</taxon>
        <taxon>Agaricomycetidae</taxon>
        <taxon>Agaricales</taxon>
        <taxon>Agaricineae</taxon>
        <taxon>Agaricaceae</taxon>
        <taxon>Macrolepiota</taxon>
    </lineage>
</organism>
<evidence type="ECO:0000313" key="13">
    <source>
        <dbReference type="Proteomes" id="UP000807342"/>
    </source>
</evidence>
<keyword evidence="5 9" id="KW-0472">Membrane</keyword>
<proteinExistence type="predicted"/>
<feature type="compositionally biased region" description="Basic residues" evidence="8">
    <location>
        <begin position="216"/>
        <end position="228"/>
    </location>
</feature>
<keyword evidence="13" id="KW-1185">Reference proteome</keyword>
<feature type="domain" description="HeH/LEM" evidence="11">
    <location>
        <begin position="23"/>
        <end position="57"/>
    </location>
</feature>
<dbReference type="Proteomes" id="UP000807342">
    <property type="component" value="Unassembled WGS sequence"/>
</dbReference>
<feature type="region of interest" description="Disordered" evidence="8">
    <location>
        <begin position="79"/>
        <end position="262"/>
    </location>
</feature>
<sequence>MSSRLTSAQIIALGEYLGPDFDPTTLTVSQLLGVLGYHNIAYPTPYSKPKLVQRFEEEIKTKATKLKKERLKKANSIASDDGITDGLTGKPLGKAPAPRRSSRRLSKITAVTTDEELSPVRAEPVKRRRSSAQPVLAGATNRRKAHTEVNTIHESESEAEELPMKKVGRTKKKADAGSQARRVSIEEDSGWEDNNIFQSGAEDSSPVRPSPAQTKASRKSIGARKSRKSFSAPPQSSPPSSPIRPKTSHLQPSFSPQAAEFKPDLPFVPVREFRFPPPSPLAKPLKKPSQEDTGILKQEVEKVEETQQLVEESQSVEAEAKAEEQPHADEQVEAVSQRIAESVEALRHQPRLPAEKPSWFLRVICVGLLSTLAYHIHDYKTRSAAIGYCDAGSRTSRVLEEVKAHRLLAKECNRANRTTLYPLGDTTDRQDLTSCPLPSLIPLPEPESCTPCPEHASCSQFSVTCDTGYLLHPNPLVFFLPTPPSSSNLSLTSASSPAEFVWGTLFDSLNGLPGFGSVALPPRCWEDPNRKRHIGALGKAIEATLGKERGRRMCTSDTATQSHVKESDGGEARKWGVELLKLRETMRKKTSMNLLPAFEDTFNEAIQQLTQWGGIIIGEDSEGYRYLAHKTPEFTWDCAVIIKAREAWAEWKSTVFAFFATIFITFLARIRYVRNKAESRRIGELVQVALDTLRNQEIAHHTDPVTTPQPYLSSLQLRDLILQEEHSITARRRLWDQVERVVEGNANVRVNLEEVEVGDELRVWRWVGSSRGRHIEGTESNAPSPFASPRTPAHRS</sequence>
<dbReference type="InterPro" id="IPR044780">
    <property type="entry name" value="Heh2/Src1"/>
</dbReference>
<feature type="coiled-coil region" evidence="7">
    <location>
        <begin position="296"/>
        <end position="323"/>
    </location>
</feature>
<feature type="transmembrane region" description="Helical" evidence="9">
    <location>
        <begin position="655"/>
        <end position="672"/>
    </location>
</feature>
<dbReference type="EMBL" id="MU151092">
    <property type="protein sequence ID" value="KAF9451065.1"/>
    <property type="molecule type" value="Genomic_DNA"/>
</dbReference>
<dbReference type="GO" id="GO:0034399">
    <property type="term" value="C:nuclear periphery"/>
    <property type="evidence" value="ECO:0007669"/>
    <property type="project" value="TreeGrafter"/>
</dbReference>
<evidence type="ECO:0000259" key="10">
    <source>
        <dbReference type="Pfam" id="PF09402"/>
    </source>
</evidence>
<dbReference type="PANTHER" id="PTHR47808:SF2">
    <property type="entry name" value="LEM DOMAIN-CONTAINING PROTEIN 2"/>
    <property type="match status" value="1"/>
</dbReference>
<evidence type="ECO:0000256" key="4">
    <source>
        <dbReference type="ARBA" id="ARBA00022989"/>
    </source>
</evidence>
<dbReference type="GO" id="GO:0071763">
    <property type="term" value="P:nuclear membrane organization"/>
    <property type="evidence" value="ECO:0007669"/>
    <property type="project" value="TreeGrafter"/>
</dbReference>
<dbReference type="InterPro" id="IPR025856">
    <property type="entry name" value="HeH/LEM_domain"/>
</dbReference>
<dbReference type="AlphaFoldDB" id="A0A9P5XHZ0"/>
<keyword evidence="2" id="KW-0597">Phosphoprotein</keyword>
<name>A0A9P5XHZ0_9AGAR</name>
<keyword evidence="7" id="KW-0175">Coiled coil</keyword>
<evidence type="ECO:0000313" key="12">
    <source>
        <dbReference type="EMBL" id="KAF9451065.1"/>
    </source>
</evidence>
<dbReference type="InterPro" id="IPR018996">
    <property type="entry name" value="Man1/Src1-like_C"/>
</dbReference>
<dbReference type="Pfam" id="PF09402">
    <property type="entry name" value="MSC"/>
    <property type="match status" value="1"/>
</dbReference>
<accession>A0A9P5XHZ0</accession>
<evidence type="ECO:0000256" key="9">
    <source>
        <dbReference type="SAM" id="Phobius"/>
    </source>
</evidence>
<dbReference type="OrthoDB" id="5376590at2759"/>
<dbReference type="Pfam" id="PF12949">
    <property type="entry name" value="HeH"/>
    <property type="match status" value="1"/>
</dbReference>
<dbReference type="GO" id="GO:0005783">
    <property type="term" value="C:endoplasmic reticulum"/>
    <property type="evidence" value="ECO:0007669"/>
    <property type="project" value="TreeGrafter"/>
</dbReference>
<dbReference type="PANTHER" id="PTHR47808">
    <property type="entry name" value="INNER NUCLEAR MEMBRANE PROTEIN HEH2-RELATED"/>
    <property type="match status" value="1"/>
</dbReference>